<dbReference type="CDD" id="cd20469">
    <property type="entry name" value="Tudor_TNRC18"/>
    <property type="match status" value="1"/>
</dbReference>
<evidence type="ECO:0000259" key="2">
    <source>
        <dbReference type="Pfam" id="PF21744"/>
    </source>
</evidence>
<dbReference type="EMBL" id="JBJQND010000005">
    <property type="protein sequence ID" value="KAL3876602.1"/>
    <property type="molecule type" value="Genomic_DNA"/>
</dbReference>
<feature type="compositionally biased region" description="Basic and acidic residues" evidence="1">
    <location>
        <begin position="1478"/>
        <end position="1487"/>
    </location>
</feature>
<feature type="compositionally biased region" description="Basic and acidic residues" evidence="1">
    <location>
        <begin position="1711"/>
        <end position="1723"/>
    </location>
</feature>
<feature type="region of interest" description="Disordered" evidence="1">
    <location>
        <begin position="414"/>
        <end position="435"/>
    </location>
</feature>
<feature type="region of interest" description="Disordered" evidence="1">
    <location>
        <begin position="233"/>
        <end position="327"/>
    </location>
</feature>
<gene>
    <name evidence="4" type="ORF">ACJMK2_034427</name>
</gene>
<feature type="compositionally biased region" description="Polar residues" evidence="1">
    <location>
        <begin position="864"/>
        <end position="873"/>
    </location>
</feature>
<evidence type="ECO:0000259" key="3">
    <source>
        <dbReference type="Pfam" id="PF24912"/>
    </source>
</evidence>
<feature type="region of interest" description="Disordered" evidence="1">
    <location>
        <begin position="2035"/>
        <end position="2138"/>
    </location>
</feature>
<feature type="compositionally biased region" description="Basic and acidic residues" evidence="1">
    <location>
        <begin position="1789"/>
        <end position="1811"/>
    </location>
</feature>
<name>A0ABD3WRJ6_SINWO</name>
<feature type="compositionally biased region" description="Basic residues" evidence="1">
    <location>
        <begin position="1682"/>
        <end position="1691"/>
    </location>
</feature>
<feature type="region of interest" description="Disordered" evidence="1">
    <location>
        <begin position="1853"/>
        <end position="1882"/>
    </location>
</feature>
<dbReference type="InterPro" id="IPR052429">
    <property type="entry name" value="BAH_domain_protein"/>
</dbReference>
<feature type="compositionally biased region" description="Basic and acidic residues" evidence="1">
    <location>
        <begin position="233"/>
        <end position="264"/>
    </location>
</feature>
<comment type="caution">
    <text evidence="4">The sequence shown here is derived from an EMBL/GenBank/DDBJ whole genome shotgun (WGS) entry which is preliminary data.</text>
</comment>
<feature type="domain" description="TNRC18/BAHCC1-like SH3" evidence="3">
    <location>
        <begin position="1901"/>
        <end position="1957"/>
    </location>
</feature>
<feature type="compositionally biased region" description="Polar residues" evidence="1">
    <location>
        <begin position="1050"/>
        <end position="1064"/>
    </location>
</feature>
<feature type="region of interest" description="Disordered" evidence="1">
    <location>
        <begin position="1312"/>
        <end position="1331"/>
    </location>
</feature>
<feature type="compositionally biased region" description="Basic and acidic residues" evidence="1">
    <location>
        <begin position="575"/>
        <end position="590"/>
    </location>
</feature>
<dbReference type="PANTHER" id="PTHR12505">
    <property type="entry name" value="PHD FINGER TRANSCRIPTION FACTOR"/>
    <property type="match status" value="1"/>
</dbReference>
<feature type="compositionally biased region" description="Basic and acidic residues" evidence="1">
    <location>
        <begin position="2054"/>
        <end position="2065"/>
    </location>
</feature>
<protein>
    <submittedName>
        <fullName evidence="4">Uncharacterized protein</fullName>
    </submittedName>
</protein>
<evidence type="ECO:0000313" key="4">
    <source>
        <dbReference type="EMBL" id="KAL3876604.1"/>
    </source>
</evidence>
<dbReference type="Pfam" id="PF21744">
    <property type="entry name" value="BAHCC1-like_Tudor"/>
    <property type="match status" value="1"/>
</dbReference>
<feature type="compositionally biased region" description="Basic and acidic residues" evidence="1">
    <location>
        <begin position="275"/>
        <end position="298"/>
    </location>
</feature>
<feature type="compositionally biased region" description="Basic and acidic residues" evidence="1">
    <location>
        <begin position="1502"/>
        <end position="1512"/>
    </location>
</feature>
<feature type="region of interest" description="Disordered" evidence="1">
    <location>
        <begin position="1039"/>
        <end position="1065"/>
    </location>
</feature>
<feature type="region of interest" description="Disordered" evidence="1">
    <location>
        <begin position="1656"/>
        <end position="1744"/>
    </location>
</feature>
<feature type="region of interest" description="Disordered" evidence="1">
    <location>
        <begin position="1762"/>
        <end position="1831"/>
    </location>
</feature>
<keyword evidence="5" id="KW-1185">Reference proteome</keyword>
<dbReference type="InterPro" id="IPR056841">
    <property type="entry name" value="TNRC18_BAHCC1-like_SH3"/>
</dbReference>
<feature type="region of interest" description="Disordered" evidence="1">
    <location>
        <begin position="1478"/>
        <end position="1534"/>
    </location>
</feature>
<evidence type="ECO:0000313" key="5">
    <source>
        <dbReference type="Proteomes" id="UP001634394"/>
    </source>
</evidence>
<feature type="compositionally biased region" description="Polar residues" evidence="1">
    <location>
        <begin position="1724"/>
        <end position="1737"/>
    </location>
</feature>
<dbReference type="Gene3D" id="2.30.30.140">
    <property type="match status" value="1"/>
</dbReference>
<proteinExistence type="predicted"/>
<feature type="region of interest" description="Disordered" evidence="1">
    <location>
        <begin position="1136"/>
        <end position="1162"/>
    </location>
</feature>
<feature type="compositionally biased region" description="Polar residues" evidence="1">
    <location>
        <begin position="1765"/>
        <end position="1779"/>
    </location>
</feature>
<sequence>MEGRVEFSTLDRVRLLGSLQTGSIGPLGPPYSSSEPGHSSSIAARLSTSVATAAAAAASASVTSVNGGTDITRPTSPTTFASLQGQYFHRCLPPASLHSSGANYTMMTNFLTGGHSPDALKALVPDMHWSPAHDGYARYFLNNYHQYLPYLPATESLSMFAHNSVGAAHVQSQALAAQHRIYDLHKEAMCGSGPSLGMLPAGFFGNGPGLHYSQASQMEATNLSLSMVNRCKQNDKNRPHESGRKSSDRHQDYRSFDSNVKTKGDTISIKQPFTDAEKVCSPPRKDTKSDGKDIDKRKCNGHSIHLKGNSTTSKEQHSKDKKQPLETYKDETSDFSYFAYPSPIDSCAQKSMYEGLQLNGIKSVTEADIQDKPENLCLKDKHSFNCNSASVTPATYVKTQSVVTNTTVTVTCTQTSSNPHVTSSNLSGSSLLSTSKGLSPEALQHSLSSPDQDNTVTTYSLPYYHNLYARSQNTYKEGMKVHATTFVPEVGTVTSHLSAIPKSKDSLMTVTYDNIVSTCCTSKDEHCPQTLDGKKVAQQDVQPVTKNEANIGQYEIAATTEENSNVNVVKGHVKQTKDVPKVSKKTHDQMKVNAHQTSHNENKLDTVETHVPLKSHPAEKDYVSDRRVEDKIHKVSQKVHSAENVGIPVDRQLHISKKGKVVCKSKELRNNTKQAERQKSLGSLRKENFKNVTQDKQRKKELHVTEKESMLDISAQKEDAFDFNHNSKGKENHIKSKPYVEEAFAPESSTDRSVCHRPGSAPPATNIFVAEEKKEEDKRLIISKKSSSKIIDGSSTPGPNIPVGIAVARQRPVVPKGDTADEKLLADEIDSSERQEKSPSSQQDIKPGLTYQRPLKVIRPATKPSANGPGTSESRNELPANLIVTGGSNATTGVFWPDDPASRQIAAQFHTLNTGWFGQLNQAPFNYHQPIPTSLPENAGQMPLSVPAGYKLAQDSLTGQILLIPSGPDIYDVNRVWSGYSLNPQVQHCHSSFPPGLLPMQGQTQQFFERPANTDFQSTLAQLQNASSNISYARAETVVKEEKPDDDTNLDSCNLPDSSESYSGPHTIHSPHITAEKDKHNTGYIAVSELSVSNGQQGNFPYSSPQMSFVFNPEMVPISSNLAESQVVDTDIKTEQASVQSRGTSPMLPPTDSNDESEEANSPTEIYFEEKNDESVCDDNGANDLNEATTADADVLLCSNKEIHSNDKASELVKINDDASCQEDTCVRTIISSEKISVNIDDETLKQERDPVEGEKCRKEYDLMENKFYKEITEECKSKEDENTEEEKIASSALCALKNSVSKTNLQIFPSDLSCSTPTKPNEKSDSNESYNPYKDPVILFAAGGLELLSALAEKRSLCSNPTLQLQDTSKRQSEDVKLSTPSDNTVNIIVSNNESSKCVNEKPKEGKPRIKFGYSCKASNSIKTNNCGGVQLPADLDSFLQIDDEVIDSLELEMRMRLAELQRRYREKQKELSRFQLKKDNDDSKSILRRGPGRPRKRKFTVTEDSGRSGDNKQPVKMKSGKQESSPGHKKKRLAEMLVDRVFRKTGSSFKIPLSKKTNLIAPARIEFHDGVNKAEKLTAVKPKPSVDIARLIKKSRLSQWNGRDRSFWGGFWKNKDEKKATDSFKTTEPSTVKQFQGFPVTSGLGLLAEYASKSVPEKKKKKRKEDDESVDSSPTESPNKKRKPGRPKKCNPNNQTGVTETIVAKQSKHRDFFLWQKREVPNESSAQPSSSTGRNISLEGKTPLKPIYLDEWNLRRSERIFLSDSSPQPSPNNTVSPTKPPTPFSVKSERKLEPHKLNLDKMKASEKSKRSTSIHDLSKKLKKKYSKSLSQKCRDQSSLLIKVAKDIPEKKIEENNKGNEQNSGSESEKDDDKPLSYFKTSTTSTAVPSLEQKACKINKTDLRDGLRVLLFSDGLFHEGSVKAIQPPDIYGVSLENERKTRSHIYSQEEILQEAILDVQPSSRQVLPEGTRICAYWSQQFSCLYPGIISKASPNPSQDSNLINVEFDDGDSGKIPIDHVRLLPQDFPQVEYDPNPLLLLTKRRRTTTTSESSEPRKSLSESKPKRGPGRPPKLPKASAEPSEYGDDEDVFTKEIEKNNDKHDSKELKEISPQKKSVKIAKDTDAKESKDENNRPQVGFPIRQLWEWSGKSTKRPGLKGKAKKEYYKAIVRGKETIMINLRSQYGP</sequence>
<feature type="region of interest" description="Disordered" evidence="1">
    <location>
        <begin position="827"/>
        <end position="876"/>
    </location>
</feature>
<feature type="compositionally biased region" description="Basic and acidic residues" evidence="1">
    <location>
        <begin position="2120"/>
        <end position="2134"/>
    </location>
</feature>
<feature type="compositionally biased region" description="Basic and acidic residues" evidence="1">
    <location>
        <begin position="314"/>
        <end position="327"/>
    </location>
</feature>
<dbReference type="Proteomes" id="UP001634394">
    <property type="component" value="Unassembled WGS sequence"/>
</dbReference>
<dbReference type="EMBL" id="JBJQND010000005">
    <property type="protein sequence ID" value="KAL3876604.1"/>
    <property type="molecule type" value="Genomic_DNA"/>
</dbReference>
<dbReference type="InterPro" id="IPR048924">
    <property type="entry name" value="BAHCC1-like_Tudor"/>
</dbReference>
<evidence type="ECO:0000256" key="1">
    <source>
        <dbReference type="SAM" id="MobiDB-lite"/>
    </source>
</evidence>
<feature type="compositionally biased region" description="Basic residues" evidence="1">
    <location>
        <begin position="1488"/>
        <end position="1501"/>
    </location>
</feature>
<feature type="compositionally biased region" description="Basic and acidic residues" evidence="1">
    <location>
        <begin position="2091"/>
        <end position="2113"/>
    </location>
</feature>
<dbReference type="PANTHER" id="PTHR12505:SF24">
    <property type="entry name" value="PROTEIN WINGED EYE"/>
    <property type="match status" value="1"/>
</dbReference>
<feature type="compositionally biased region" description="Basic and acidic residues" evidence="1">
    <location>
        <begin position="827"/>
        <end position="837"/>
    </location>
</feature>
<accession>A0ABD3WRJ6</accession>
<feature type="region of interest" description="Disordered" evidence="1">
    <location>
        <begin position="574"/>
        <end position="600"/>
    </location>
</feature>
<feature type="domain" description="BAHCC1-like Tudor" evidence="2">
    <location>
        <begin position="1962"/>
        <end position="2029"/>
    </location>
</feature>
<organism evidence="4 5">
    <name type="scientific">Sinanodonta woodiana</name>
    <name type="common">Chinese pond mussel</name>
    <name type="synonym">Anodonta woodiana</name>
    <dbReference type="NCBI Taxonomy" id="1069815"/>
    <lineage>
        <taxon>Eukaryota</taxon>
        <taxon>Metazoa</taxon>
        <taxon>Spiralia</taxon>
        <taxon>Lophotrochozoa</taxon>
        <taxon>Mollusca</taxon>
        <taxon>Bivalvia</taxon>
        <taxon>Autobranchia</taxon>
        <taxon>Heteroconchia</taxon>
        <taxon>Palaeoheterodonta</taxon>
        <taxon>Unionida</taxon>
        <taxon>Unionoidea</taxon>
        <taxon>Unionidae</taxon>
        <taxon>Unioninae</taxon>
        <taxon>Sinanodonta</taxon>
    </lineage>
</organism>
<dbReference type="Pfam" id="PF24912">
    <property type="entry name" value="SH3_TNRC18"/>
    <property type="match status" value="1"/>
</dbReference>
<reference evidence="4 5" key="1">
    <citation type="submission" date="2024-11" db="EMBL/GenBank/DDBJ databases">
        <title>Chromosome-level genome assembly of the freshwater bivalve Anodonta woodiana.</title>
        <authorList>
            <person name="Chen X."/>
        </authorList>
    </citation>
    <scope>NUCLEOTIDE SEQUENCE [LARGE SCALE GENOMIC DNA]</scope>
    <source>
        <strain evidence="4">MN2024</strain>
        <tissue evidence="4">Gills</tissue>
    </source>
</reference>